<protein>
    <submittedName>
        <fullName evidence="8">Putative ABC transport system permease protein</fullName>
    </submittedName>
</protein>
<keyword evidence="9" id="KW-1185">Reference proteome</keyword>
<feature type="transmembrane region" description="Helical" evidence="6">
    <location>
        <begin position="20"/>
        <end position="43"/>
    </location>
</feature>
<dbReference type="Pfam" id="PF02687">
    <property type="entry name" value="FtsX"/>
    <property type="match status" value="2"/>
</dbReference>
<dbReference type="Proteomes" id="UP000199220">
    <property type="component" value="Unassembled WGS sequence"/>
</dbReference>
<evidence type="ECO:0000313" key="9">
    <source>
        <dbReference type="Proteomes" id="UP000199220"/>
    </source>
</evidence>
<sequence>MTRESTALRFAVNDLRRHTVTGAALGLVLVLSAFLMTTGAIVLERAVGSVDRLLEQTAPPHFLQMHTGEYDTGALATFAADHPEIESWFIEDMLGFDGAAIGWHRPATGESGDLSSSLIDNLFVVQNDEFDHLVDPAGQIPHPGPGEVYIPIGYQDQHGLQVGDSLDIRTDSGTHELQVRGVVRDGQMGSSLSGSIRFLISPEDFSALERAGGGVPEIIVEYRLTDPTQVSALQDAYRAEDTLPDNGPTITYQLIRLLHAFGEGLMAVVLALVSLLLIAIALLNARFVIRGTLEDEVREIGAMKAIGLPSRTIAGLYLAKFRLLSLGACAVGGGLAVAATSWAPIGAAEAPWTVMSVLLPAGALAVVYLLVLTTCRLALRRIRRIEVVSALVHASLLDQRQTARRARRQARRARRTTLTSLRGSISTRLAMIDLRAEARHWVLLPVVFGLAAVAMALPTNVLSTFESPRFYASLGVSSSDLRADIHYSDDVDRVHAQVLADMRTDDRLTDVRSYARVLYETPADGGWETLRVDVGDYSGSTVEYLNGTAPATGEIALSALNADELQTAVGDELVIRREGAASTVVVSGIYQDITSEGYTAAMTGDVTTGATGYVIEADTADGVDPATVTIDRIDAEPGATLLPTQEYADQTLAAATGAIRGVAVGAFVLSLGVAAGMTCLFLAIRLTRDRRAMGILSAVGFSTREIVGQVRLKTLLAVTTGTALGLAVAAAVGEQVIAVLLSLTGLGLAQVTLVPNPWLVYLIYPLTLIAAGYLGTVLLSARLRGADTSSWLRA</sequence>
<feature type="transmembrane region" description="Helical" evidence="6">
    <location>
        <begin position="758"/>
        <end position="781"/>
    </location>
</feature>
<evidence type="ECO:0000256" key="5">
    <source>
        <dbReference type="ARBA" id="ARBA00023136"/>
    </source>
</evidence>
<dbReference type="InterPro" id="IPR003838">
    <property type="entry name" value="ABC3_permease_C"/>
</dbReference>
<evidence type="ECO:0000256" key="2">
    <source>
        <dbReference type="ARBA" id="ARBA00022475"/>
    </source>
</evidence>
<dbReference type="PANTHER" id="PTHR30287">
    <property type="entry name" value="MEMBRANE COMPONENT OF PREDICTED ABC SUPERFAMILY METABOLITE UPTAKE TRANSPORTER"/>
    <property type="match status" value="1"/>
</dbReference>
<accession>A0A1H5MXL1</accession>
<dbReference type="AlphaFoldDB" id="A0A1H5MXL1"/>
<feature type="transmembrane region" description="Helical" evidence="6">
    <location>
        <begin position="714"/>
        <end position="738"/>
    </location>
</feature>
<keyword evidence="5 6" id="KW-0472">Membrane</keyword>
<dbReference type="GO" id="GO:0005886">
    <property type="term" value="C:plasma membrane"/>
    <property type="evidence" value="ECO:0007669"/>
    <property type="project" value="UniProtKB-SubCell"/>
</dbReference>
<reference evidence="9" key="1">
    <citation type="submission" date="2016-10" db="EMBL/GenBank/DDBJ databases">
        <authorList>
            <person name="Varghese N."/>
            <person name="Submissions S."/>
        </authorList>
    </citation>
    <scope>NUCLEOTIDE SEQUENCE [LARGE SCALE GENOMIC DNA]</scope>
    <source>
        <strain evidence="9">DSM 21368</strain>
    </source>
</reference>
<evidence type="ECO:0000256" key="4">
    <source>
        <dbReference type="ARBA" id="ARBA00022989"/>
    </source>
</evidence>
<dbReference type="PANTHER" id="PTHR30287:SF2">
    <property type="entry name" value="BLL1001 PROTEIN"/>
    <property type="match status" value="1"/>
</dbReference>
<organism evidence="8 9">
    <name type="scientific">Ruania alba</name>
    <dbReference type="NCBI Taxonomy" id="648782"/>
    <lineage>
        <taxon>Bacteria</taxon>
        <taxon>Bacillati</taxon>
        <taxon>Actinomycetota</taxon>
        <taxon>Actinomycetes</taxon>
        <taxon>Micrococcales</taxon>
        <taxon>Ruaniaceae</taxon>
        <taxon>Ruania</taxon>
    </lineage>
</organism>
<name>A0A1H5MXL1_9MICO</name>
<dbReference type="EMBL" id="FNTX01000002">
    <property type="protein sequence ID" value="SEE94094.1"/>
    <property type="molecule type" value="Genomic_DNA"/>
</dbReference>
<feature type="domain" description="ABC3 transporter permease C-terminal" evidence="7">
    <location>
        <begin position="272"/>
        <end position="386"/>
    </location>
</feature>
<dbReference type="OrthoDB" id="9766372at2"/>
<dbReference type="InterPro" id="IPR038766">
    <property type="entry name" value="Membrane_comp_ABC_pdt"/>
</dbReference>
<feature type="transmembrane region" description="Helical" evidence="6">
    <location>
        <begin position="357"/>
        <end position="379"/>
    </location>
</feature>
<evidence type="ECO:0000313" key="8">
    <source>
        <dbReference type="EMBL" id="SEE94094.1"/>
    </source>
</evidence>
<feature type="transmembrane region" description="Helical" evidence="6">
    <location>
        <begin position="265"/>
        <end position="289"/>
    </location>
</feature>
<keyword evidence="2" id="KW-1003">Cell membrane</keyword>
<evidence type="ECO:0000259" key="7">
    <source>
        <dbReference type="Pfam" id="PF02687"/>
    </source>
</evidence>
<proteinExistence type="predicted"/>
<keyword evidence="3 6" id="KW-0812">Transmembrane</keyword>
<feature type="transmembrane region" description="Helical" evidence="6">
    <location>
        <begin position="441"/>
        <end position="459"/>
    </location>
</feature>
<dbReference type="STRING" id="648782.SAMN04488554_3739"/>
<feature type="domain" description="ABC3 transporter permease C-terminal" evidence="7">
    <location>
        <begin position="666"/>
        <end position="785"/>
    </location>
</feature>
<comment type="subcellular location">
    <subcellularLocation>
        <location evidence="1">Cell membrane</location>
        <topology evidence="1">Multi-pass membrane protein</topology>
    </subcellularLocation>
</comment>
<evidence type="ECO:0000256" key="1">
    <source>
        <dbReference type="ARBA" id="ARBA00004651"/>
    </source>
</evidence>
<dbReference type="RefSeq" id="WP_089774572.1">
    <property type="nucleotide sequence ID" value="NZ_FNTX01000002.1"/>
</dbReference>
<evidence type="ECO:0000256" key="3">
    <source>
        <dbReference type="ARBA" id="ARBA00022692"/>
    </source>
</evidence>
<feature type="transmembrane region" description="Helical" evidence="6">
    <location>
        <begin position="662"/>
        <end position="684"/>
    </location>
</feature>
<evidence type="ECO:0000256" key="6">
    <source>
        <dbReference type="SAM" id="Phobius"/>
    </source>
</evidence>
<feature type="transmembrane region" description="Helical" evidence="6">
    <location>
        <begin position="326"/>
        <end position="345"/>
    </location>
</feature>
<keyword evidence="4 6" id="KW-1133">Transmembrane helix</keyword>
<gene>
    <name evidence="8" type="ORF">SAMN04488554_3739</name>
</gene>